<keyword evidence="2" id="KW-1185">Reference proteome</keyword>
<accession>A0A6A5UUS8</accession>
<dbReference type="EMBL" id="ML976731">
    <property type="protein sequence ID" value="KAF1967512.1"/>
    <property type="molecule type" value="Genomic_DNA"/>
</dbReference>
<gene>
    <name evidence="1" type="ORF">BU23DRAFT_573125</name>
</gene>
<protein>
    <submittedName>
        <fullName evidence="1">Uncharacterized protein</fullName>
    </submittedName>
</protein>
<name>A0A6A5UUS8_9PLEO</name>
<sequence length="187" mass="20651">MHSDEANPHLAQTLKLRSDSEGVRELALYHMNSLDIVNYPDALIVVAFVCDKEKCIVPVYKGAHAKWSLRTLHHYGRDSFMHRTSSEKPPGCLRTIQAIPSLVMRSWGFSLHTLSLNSASSSADAVCGIHVADSDLAFTFKYGEYEATKAEVVLQSTGNRALSPGLVSRRILTLRGLITTFPYVCGK</sequence>
<dbReference type="Proteomes" id="UP000800036">
    <property type="component" value="Unassembled WGS sequence"/>
</dbReference>
<proteinExistence type="predicted"/>
<organism evidence="1 2">
    <name type="scientific">Bimuria novae-zelandiae CBS 107.79</name>
    <dbReference type="NCBI Taxonomy" id="1447943"/>
    <lineage>
        <taxon>Eukaryota</taxon>
        <taxon>Fungi</taxon>
        <taxon>Dikarya</taxon>
        <taxon>Ascomycota</taxon>
        <taxon>Pezizomycotina</taxon>
        <taxon>Dothideomycetes</taxon>
        <taxon>Pleosporomycetidae</taxon>
        <taxon>Pleosporales</taxon>
        <taxon>Massarineae</taxon>
        <taxon>Didymosphaeriaceae</taxon>
        <taxon>Bimuria</taxon>
    </lineage>
</organism>
<evidence type="ECO:0000313" key="1">
    <source>
        <dbReference type="EMBL" id="KAF1967512.1"/>
    </source>
</evidence>
<evidence type="ECO:0000313" key="2">
    <source>
        <dbReference type="Proteomes" id="UP000800036"/>
    </source>
</evidence>
<dbReference type="AlphaFoldDB" id="A0A6A5UUS8"/>
<reference evidence="1" key="1">
    <citation type="journal article" date="2020" name="Stud. Mycol.">
        <title>101 Dothideomycetes genomes: a test case for predicting lifestyles and emergence of pathogens.</title>
        <authorList>
            <person name="Haridas S."/>
            <person name="Albert R."/>
            <person name="Binder M."/>
            <person name="Bloem J."/>
            <person name="Labutti K."/>
            <person name="Salamov A."/>
            <person name="Andreopoulos B."/>
            <person name="Baker S."/>
            <person name="Barry K."/>
            <person name="Bills G."/>
            <person name="Bluhm B."/>
            <person name="Cannon C."/>
            <person name="Castanera R."/>
            <person name="Culley D."/>
            <person name="Daum C."/>
            <person name="Ezra D."/>
            <person name="Gonzalez J."/>
            <person name="Henrissat B."/>
            <person name="Kuo A."/>
            <person name="Liang C."/>
            <person name="Lipzen A."/>
            <person name="Lutzoni F."/>
            <person name="Magnuson J."/>
            <person name="Mondo S."/>
            <person name="Nolan M."/>
            <person name="Ohm R."/>
            <person name="Pangilinan J."/>
            <person name="Park H.-J."/>
            <person name="Ramirez L."/>
            <person name="Alfaro M."/>
            <person name="Sun H."/>
            <person name="Tritt A."/>
            <person name="Yoshinaga Y."/>
            <person name="Zwiers L.-H."/>
            <person name="Turgeon B."/>
            <person name="Goodwin S."/>
            <person name="Spatafora J."/>
            <person name="Crous P."/>
            <person name="Grigoriev I."/>
        </authorList>
    </citation>
    <scope>NUCLEOTIDE SEQUENCE</scope>
    <source>
        <strain evidence="1">CBS 107.79</strain>
    </source>
</reference>